<dbReference type="KEGG" id="ome:OLMES_5529"/>
<feature type="transmembrane region" description="Helical" evidence="1">
    <location>
        <begin position="292"/>
        <end position="308"/>
    </location>
</feature>
<feature type="transmembrane region" description="Helical" evidence="1">
    <location>
        <begin position="456"/>
        <end position="476"/>
    </location>
</feature>
<feature type="transmembrane region" description="Helical" evidence="1">
    <location>
        <begin position="424"/>
        <end position="444"/>
    </location>
</feature>
<feature type="transmembrane region" description="Helical" evidence="1">
    <location>
        <begin position="74"/>
        <end position="94"/>
    </location>
</feature>
<feature type="transmembrane region" description="Helical" evidence="1">
    <location>
        <begin position="391"/>
        <end position="412"/>
    </location>
</feature>
<feature type="transmembrane region" description="Helical" evidence="1">
    <location>
        <begin position="15"/>
        <end position="38"/>
    </location>
</feature>
<name>A0A1Y0IH93_9GAMM</name>
<keyword evidence="1" id="KW-0472">Membrane</keyword>
<keyword evidence="3" id="KW-1185">Reference proteome</keyword>
<sequence>MGCLLRLEWRPSKSILIPFALGVGPLAATWTLEIWLLLNPGDTNYFNWQIVLSGVALFLVIWGRKGISELFCTYPGSILKLGLSALALFLILLATSDQLLEGWDTICYRLLADRIYAQGIIDPVKLILEPTHAELQFVHAFHGPRYLLLLVFNRLFLGEGYSFFDMLPHVWFLLVTLAMVCGSVSGDRGLRSLNFWFAGVLFLGSYSILYWTYLGKVASENAFAVFSVFYCCLYAYRRNMDHSQRSAPWIVAALTLGLVMGFHRTNLVLAVIPIIFMFATAYLRAAFPWKSVILGLVSAVIMFAPYGYPNLVNVGGLDVANPVSSALLPIRESWRGAFESGPLSLAYQPFYRMTAGALVWFGTFVVLLLAFPKFMKEWRYWPRSCRIQVVASFATIFMLAVILSDLLLIVYLSGQELLVRSTRYRVGITPLLVFSIVIMIGWLWPKLTEIRLARHLVLKLACSLVLLPLALLLWTATVPTEKPFNRHLISNLVDDKIWTRDLEKMRSNSISSPLLEYIQVEPVSDGYTLLDYMPIVPFISSPVRSYWLAPGVMPLLNAVNPAQAFDAAVLLNVERVIYQTNVEWDVLLSTSGARHFFALEVSSLVYQQKGFQAFERRQKYFPTIEKVHSLKPETLSNWLKQGSTPPGLAILPAPLANPGAYELRIDFDMKQSLVVEVKDSFGSQLFNLRSWSSYSPGPQRVRFNIIEGDMVTLTLYLKETTEGDELRSIELYRTDEHPSVVKPQAGMKVEAYEARIFNIH</sequence>
<gene>
    <name evidence="2" type="ORF">OLMES_5529</name>
</gene>
<feature type="transmembrane region" description="Helical" evidence="1">
    <location>
        <begin position="45"/>
        <end position="62"/>
    </location>
</feature>
<dbReference type="Proteomes" id="UP000196027">
    <property type="component" value="Chromosome"/>
</dbReference>
<feature type="transmembrane region" description="Helical" evidence="1">
    <location>
        <begin position="170"/>
        <end position="186"/>
    </location>
</feature>
<protein>
    <submittedName>
        <fullName evidence="2">Uncharacterized protein</fullName>
    </submittedName>
</protein>
<proteinExistence type="predicted"/>
<keyword evidence="1" id="KW-0812">Transmembrane</keyword>
<evidence type="ECO:0000313" key="3">
    <source>
        <dbReference type="Proteomes" id="UP000196027"/>
    </source>
</evidence>
<evidence type="ECO:0000256" key="1">
    <source>
        <dbReference type="SAM" id="Phobius"/>
    </source>
</evidence>
<feature type="transmembrane region" description="Helical" evidence="1">
    <location>
        <begin position="193"/>
        <end position="211"/>
    </location>
</feature>
<reference evidence="2 3" key="1">
    <citation type="submission" date="2017-05" db="EMBL/GenBank/DDBJ databases">
        <title>Genomic insights into alkan degradation activity of Oleiphilus messinensis.</title>
        <authorList>
            <person name="Kozyavkin S.A."/>
            <person name="Slesarev A.I."/>
            <person name="Golyshin P.N."/>
            <person name="Korzhenkov A."/>
            <person name="Golyshina O.N."/>
            <person name="Toshchakov S.V."/>
        </authorList>
    </citation>
    <scope>NUCLEOTIDE SEQUENCE [LARGE SCALE GENOMIC DNA]</scope>
    <source>
        <strain evidence="2 3">ME102</strain>
    </source>
</reference>
<accession>A0A1Y0IH93</accession>
<feature type="transmembrane region" description="Helical" evidence="1">
    <location>
        <begin position="350"/>
        <end position="371"/>
    </location>
</feature>
<dbReference type="EMBL" id="CP021425">
    <property type="protein sequence ID" value="ARU59509.1"/>
    <property type="molecule type" value="Genomic_DNA"/>
</dbReference>
<dbReference type="AlphaFoldDB" id="A0A1Y0IH93"/>
<evidence type="ECO:0000313" key="2">
    <source>
        <dbReference type="EMBL" id="ARU59509.1"/>
    </source>
</evidence>
<keyword evidence="1" id="KW-1133">Transmembrane helix</keyword>
<organism evidence="2 3">
    <name type="scientific">Oleiphilus messinensis</name>
    <dbReference type="NCBI Taxonomy" id="141451"/>
    <lineage>
        <taxon>Bacteria</taxon>
        <taxon>Pseudomonadati</taxon>
        <taxon>Pseudomonadota</taxon>
        <taxon>Gammaproteobacteria</taxon>
        <taxon>Oceanospirillales</taxon>
        <taxon>Oleiphilaceae</taxon>
        <taxon>Oleiphilus</taxon>
    </lineage>
</organism>
<feature type="transmembrane region" description="Helical" evidence="1">
    <location>
        <begin position="268"/>
        <end position="285"/>
    </location>
</feature>